<protein>
    <recommendedName>
        <fullName evidence="2">TPM domain-containing protein</fullName>
    </recommendedName>
</protein>
<name>A0ABS6BN52_9SPHN</name>
<feature type="transmembrane region" description="Helical" evidence="1">
    <location>
        <begin position="44"/>
        <end position="68"/>
    </location>
</feature>
<dbReference type="Proteomes" id="UP000776276">
    <property type="component" value="Unassembled WGS sequence"/>
</dbReference>
<keyword evidence="1" id="KW-0472">Membrane</keyword>
<proteinExistence type="predicted"/>
<reference evidence="3 4" key="1">
    <citation type="submission" date="2021-06" db="EMBL/GenBank/DDBJ databases">
        <title>Sphingomonas sp. XMGL2, whole genome shotgun sequencing project.</title>
        <authorList>
            <person name="Zhao G."/>
            <person name="Shen L."/>
        </authorList>
    </citation>
    <scope>NUCLEOTIDE SEQUENCE [LARGE SCALE GENOMIC DNA]</scope>
    <source>
        <strain evidence="3 4">XMGL2</strain>
    </source>
</reference>
<keyword evidence="1" id="KW-1133">Transmembrane helix</keyword>
<evidence type="ECO:0000256" key="1">
    <source>
        <dbReference type="SAM" id="Phobius"/>
    </source>
</evidence>
<dbReference type="PANTHER" id="PTHR30373:SF8">
    <property type="entry name" value="BLL7265 PROTEIN"/>
    <property type="match status" value="1"/>
</dbReference>
<feature type="transmembrane region" description="Helical" evidence="1">
    <location>
        <begin position="88"/>
        <end position="109"/>
    </location>
</feature>
<keyword evidence="1" id="KW-0812">Transmembrane</keyword>
<evidence type="ECO:0000313" key="3">
    <source>
        <dbReference type="EMBL" id="MBU3079287.1"/>
    </source>
</evidence>
<comment type="caution">
    <text evidence="3">The sequence shown here is derived from an EMBL/GenBank/DDBJ whole genome shotgun (WGS) entry which is preliminary data.</text>
</comment>
<dbReference type="EMBL" id="JAHKRT010000009">
    <property type="protein sequence ID" value="MBU3079287.1"/>
    <property type="molecule type" value="Genomic_DNA"/>
</dbReference>
<evidence type="ECO:0000313" key="4">
    <source>
        <dbReference type="Proteomes" id="UP000776276"/>
    </source>
</evidence>
<evidence type="ECO:0000259" key="2">
    <source>
        <dbReference type="Pfam" id="PF04536"/>
    </source>
</evidence>
<feature type="domain" description="TPM" evidence="2">
    <location>
        <begin position="119"/>
        <end position="202"/>
    </location>
</feature>
<gene>
    <name evidence="3" type="ORF">KOF26_15625</name>
</gene>
<dbReference type="Pfam" id="PF04536">
    <property type="entry name" value="TPM_phosphatase"/>
    <property type="match status" value="1"/>
</dbReference>
<accession>A0ABS6BN52</accession>
<dbReference type="PANTHER" id="PTHR30373">
    <property type="entry name" value="UPF0603 PROTEIN YGCG"/>
    <property type="match status" value="1"/>
</dbReference>
<keyword evidence="4" id="KW-1185">Reference proteome</keyword>
<organism evidence="3 4">
    <name type="scientific">Sphingomonas quercus</name>
    <dbReference type="NCBI Taxonomy" id="2842451"/>
    <lineage>
        <taxon>Bacteria</taxon>
        <taxon>Pseudomonadati</taxon>
        <taxon>Pseudomonadota</taxon>
        <taxon>Alphaproteobacteria</taxon>
        <taxon>Sphingomonadales</taxon>
        <taxon>Sphingomonadaceae</taxon>
        <taxon>Sphingomonas</taxon>
    </lineage>
</organism>
<sequence>MKVQLTDADRQKVSAAVAAAEAGTDGEIVTIVAPASDDYADVPLAWALIAVFLALATLAAFPDLLLWVHSILQRGWTHEPSLSEHLTVLFVLLALKFAGARLIAGLWPVRMMLTPGRIKSQRVRARALDLFRVGAEQRTRKATAVLLYLSLAEHRAELIGDAAISAKVTPDMWGEAMAALITAVKDGRPGDGMAEAVARIGEVLHVHFPRSADDTNELPDRVIEL</sequence>
<dbReference type="InterPro" id="IPR007621">
    <property type="entry name" value="TPM_dom"/>
</dbReference>
<dbReference type="RefSeq" id="WP_216327463.1">
    <property type="nucleotide sequence ID" value="NZ_JAHKRT010000009.1"/>
</dbReference>